<proteinExistence type="predicted"/>
<evidence type="ECO:0000313" key="2">
    <source>
        <dbReference type="Proteomes" id="UP000249557"/>
    </source>
</evidence>
<dbReference type="InterPro" id="IPR029063">
    <property type="entry name" value="SAM-dependent_MTases_sf"/>
</dbReference>
<gene>
    <name evidence="1" type="ORF">DI626_04720</name>
</gene>
<name>A0A2W5A174_9BACT</name>
<dbReference type="Proteomes" id="UP000249557">
    <property type="component" value="Unassembled WGS sequence"/>
</dbReference>
<evidence type="ECO:0008006" key="3">
    <source>
        <dbReference type="Google" id="ProtNLM"/>
    </source>
</evidence>
<dbReference type="AlphaFoldDB" id="A0A2W5A174"/>
<comment type="caution">
    <text evidence="1">The sequence shown here is derived from an EMBL/GenBank/DDBJ whole genome shotgun (WGS) entry which is preliminary data.</text>
</comment>
<evidence type="ECO:0000313" key="1">
    <source>
        <dbReference type="EMBL" id="PZO87117.1"/>
    </source>
</evidence>
<protein>
    <recommendedName>
        <fullName evidence="3">FkbM family methyltransferase</fullName>
    </recommendedName>
</protein>
<accession>A0A2W5A174</accession>
<organism evidence="1 2">
    <name type="scientific">Micavibrio aeruginosavorus</name>
    <dbReference type="NCBI Taxonomy" id="349221"/>
    <lineage>
        <taxon>Bacteria</taxon>
        <taxon>Pseudomonadati</taxon>
        <taxon>Bdellovibrionota</taxon>
        <taxon>Bdellovibrionia</taxon>
        <taxon>Bdellovibrionales</taxon>
        <taxon>Pseudobdellovibrionaceae</taxon>
        <taxon>Micavibrio</taxon>
    </lineage>
</organism>
<sequence>MRHNRIQIFLENAKWLSPIVGSRFKAYFYLISLKIFKDYEALGRIGANSFRFRHSDYSSLREILVQKEYDFLSQDVKSGKIQNFLDCGGHIGLPGLWFLQHNKDLEIFSIEANKKIMIY</sequence>
<dbReference type="EMBL" id="QFNK01000072">
    <property type="protein sequence ID" value="PZO87117.1"/>
    <property type="molecule type" value="Genomic_DNA"/>
</dbReference>
<dbReference type="SUPFAM" id="SSF53335">
    <property type="entry name" value="S-adenosyl-L-methionine-dependent methyltransferases"/>
    <property type="match status" value="1"/>
</dbReference>
<reference evidence="1 2" key="1">
    <citation type="submission" date="2017-08" db="EMBL/GenBank/DDBJ databases">
        <title>Infants hospitalized years apart are colonized by the same room-sourced microbial strains.</title>
        <authorList>
            <person name="Brooks B."/>
            <person name="Olm M.R."/>
            <person name="Firek B.A."/>
            <person name="Baker R."/>
            <person name="Thomas B.C."/>
            <person name="Morowitz M.J."/>
            <person name="Banfield J.F."/>
        </authorList>
    </citation>
    <scope>NUCLEOTIDE SEQUENCE [LARGE SCALE GENOMIC DNA]</scope>
    <source>
        <strain evidence="1">S2_018_000_R2_104</strain>
    </source>
</reference>